<reference evidence="2" key="1">
    <citation type="submission" date="2023-03" db="EMBL/GenBank/DDBJ databases">
        <title>Massive genome expansion in bonnet fungi (Mycena s.s.) driven by repeated elements and novel gene families across ecological guilds.</title>
        <authorList>
            <consortium name="Lawrence Berkeley National Laboratory"/>
            <person name="Harder C.B."/>
            <person name="Miyauchi S."/>
            <person name="Viragh M."/>
            <person name="Kuo A."/>
            <person name="Thoen E."/>
            <person name="Andreopoulos B."/>
            <person name="Lu D."/>
            <person name="Skrede I."/>
            <person name="Drula E."/>
            <person name="Henrissat B."/>
            <person name="Morin E."/>
            <person name="Kohler A."/>
            <person name="Barry K."/>
            <person name="LaButti K."/>
            <person name="Morin E."/>
            <person name="Salamov A."/>
            <person name="Lipzen A."/>
            <person name="Mereny Z."/>
            <person name="Hegedus B."/>
            <person name="Baldrian P."/>
            <person name="Stursova M."/>
            <person name="Weitz H."/>
            <person name="Taylor A."/>
            <person name="Grigoriev I.V."/>
            <person name="Nagy L.G."/>
            <person name="Martin F."/>
            <person name="Kauserud H."/>
        </authorList>
    </citation>
    <scope>NUCLEOTIDE SEQUENCE</scope>
    <source>
        <strain evidence="2">9284</strain>
    </source>
</reference>
<feature type="region of interest" description="Disordered" evidence="1">
    <location>
        <begin position="59"/>
        <end position="79"/>
    </location>
</feature>
<evidence type="ECO:0000256" key="1">
    <source>
        <dbReference type="SAM" id="MobiDB-lite"/>
    </source>
</evidence>
<accession>A0AAD7F9G9</accession>
<sequence>MDSTLGPTIIKKVSKASHTRSASHRQAFQMWTNRNAVPEPEAPRAVPLSFIDILGSRSEEQHVPEPGQRPPSPSSHPLYHVTQYDDEFFDQSGEKILFSAGHLPDADLAERREIQAQINRAAILPSHSMYGHFSEELQPEEPNGESTVDGAFAAAMERMGIADESDDEEEFGFARIDEEEAWFPHGSRTMFMLDLLDNLPRLRLSDDHLKAIIWVMRECQTPNVPSFSVLRRKQASLTRELGITSELHTSSLGNHFYMNHPAKLLALGLISSFASGKWVSETDLDNLSPMWADWGNISNAHRHFYIKELAQLHDGSYVLLLRWVTLKGVIHVDVQDVQVEQTSGCEKHLFNIKTGSFRQITATSLRRNYLDIEASGIVEFTEYSPRYCMPHPMREKAQGRPVFRLRIMPWSDDVSGNVSKQYNAHTNMYVTNLNLPHQKLQQEYFIRFSSTSPHASSSEQFVALGEDCAPGVWHHAYDCELEQEILFDIIPHVLPADNPQQSETSSHIGMGGNLGCRRDYTGGTKEICETDEGYDAFYKPGIPRKPEQTIQAIRWQIWLACTGNDTDVKASSAATGVKDKISQHWVSVLLEKAKTLQHERLTVGTGITGDLFGSFVHVWLAGAFGSNFARASTLSCLVGSHHSSGIKSS</sequence>
<dbReference type="Proteomes" id="UP001221142">
    <property type="component" value="Unassembled WGS sequence"/>
</dbReference>
<evidence type="ECO:0000313" key="3">
    <source>
        <dbReference type="Proteomes" id="UP001221142"/>
    </source>
</evidence>
<evidence type="ECO:0000313" key="2">
    <source>
        <dbReference type="EMBL" id="KAJ7607052.1"/>
    </source>
</evidence>
<dbReference type="AlphaFoldDB" id="A0AAD7F9G9"/>
<keyword evidence="3" id="KW-1185">Reference proteome</keyword>
<proteinExistence type="predicted"/>
<protein>
    <submittedName>
        <fullName evidence="2">Uncharacterized protein</fullName>
    </submittedName>
</protein>
<comment type="caution">
    <text evidence="2">The sequence shown here is derived from an EMBL/GenBank/DDBJ whole genome shotgun (WGS) entry which is preliminary data.</text>
</comment>
<name>A0AAD7F9G9_9AGAR</name>
<dbReference type="EMBL" id="JARKIF010000052">
    <property type="protein sequence ID" value="KAJ7607052.1"/>
    <property type="molecule type" value="Genomic_DNA"/>
</dbReference>
<gene>
    <name evidence="2" type="ORF">FB45DRAFT_1040587</name>
</gene>
<organism evidence="2 3">
    <name type="scientific">Roridomyces roridus</name>
    <dbReference type="NCBI Taxonomy" id="1738132"/>
    <lineage>
        <taxon>Eukaryota</taxon>
        <taxon>Fungi</taxon>
        <taxon>Dikarya</taxon>
        <taxon>Basidiomycota</taxon>
        <taxon>Agaricomycotina</taxon>
        <taxon>Agaricomycetes</taxon>
        <taxon>Agaricomycetidae</taxon>
        <taxon>Agaricales</taxon>
        <taxon>Marasmiineae</taxon>
        <taxon>Mycenaceae</taxon>
        <taxon>Roridomyces</taxon>
    </lineage>
</organism>